<protein>
    <submittedName>
        <fullName evidence="1">cDNA FLJ61751</fullName>
    </submittedName>
</protein>
<name>B7Z4P5_HUMAN</name>
<proteinExistence type="evidence at transcript level"/>
<evidence type="ECO:0000313" key="1">
    <source>
        <dbReference type="EMBL" id="BAH12631.1"/>
    </source>
</evidence>
<organism evidence="1">
    <name type="scientific">Homo sapiens</name>
    <name type="common">Human</name>
    <dbReference type="NCBI Taxonomy" id="9606"/>
    <lineage>
        <taxon>Eukaryota</taxon>
        <taxon>Metazoa</taxon>
        <taxon>Chordata</taxon>
        <taxon>Craniata</taxon>
        <taxon>Vertebrata</taxon>
        <taxon>Euteleostomi</taxon>
        <taxon>Mammalia</taxon>
        <taxon>Eutheria</taxon>
        <taxon>Euarchontoglires</taxon>
        <taxon>Primates</taxon>
        <taxon>Haplorrhini</taxon>
        <taxon>Catarrhini</taxon>
        <taxon>Hominidae</taxon>
        <taxon>Homo</taxon>
    </lineage>
</organism>
<sequence>MSTSRGSHAASDAAGGGGWHRRCELPGKLGALLGLEGSGLLTPIPALPTRNVSSVCQLFCSTSSAASCTQAQGCWRVYGEECGSGSASASASASSMVLSPGGSQVPIPPLTFHSSWLSKGTSSYGIATPTLILPPNILI</sequence>
<accession>B7Z4P5</accession>
<reference evidence="1" key="1">
    <citation type="submission" date="2007-10" db="EMBL/GenBank/DDBJ databases">
        <title>NEDO human cDNA sequencing project focused on splicing variants.</title>
        <authorList>
            <person name="Wakamatsu A."/>
            <person name="Yamamoto J."/>
            <person name="Kimura K."/>
            <person name="Ishii S."/>
            <person name="Watanabe K."/>
            <person name="Sugiyama A."/>
            <person name="Murakawa K."/>
            <person name="Kaida T."/>
            <person name="Tsuchiya K."/>
            <person name="Fukuzumi Y."/>
            <person name="Kumagai A."/>
            <person name="Oishi Y."/>
            <person name="Yamamoto S."/>
            <person name="Ono Y."/>
            <person name="Komori Y."/>
            <person name="Yamazaki M."/>
            <person name="Kisu Y."/>
            <person name="Nishikawa T."/>
            <person name="Sugano S."/>
            <person name="Nomura N."/>
            <person name="Isogai T."/>
        </authorList>
    </citation>
    <scope>NUCLEOTIDE SEQUENCE</scope>
    <source>
        <tissue evidence="1">Brain</tissue>
    </source>
</reference>
<dbReference type="EMBL" id="AK297617">
    <property type="protein sequence ID" value="BAH12631.1"/>
    <property type="molecule type" value="mRNA"/>
</dbReference>
<dbReference type="AlphaFoldDB" id="B7Z4P5"/>